<evidence type="ECO:0000313" key="7">
    <source>
        <dbReference type="Proteomes" id="UP000751190"/>
    </source>
</evidence>
<dbReference type="OMA" id="DVGCGWL"/>
<feature type="region of interest" description="Disordered" evidence="3">
    <location>
        <begin position="1"/>
        <end position="22"/>
    </location>
</feature>
<organism evidence="6 7">
    <name type="scientific">Diacronema lutheri</name>
    <name type="common">Unicellular marine alga</name>
    <name type="synonym">Monochrysis lutheri</name>
    <dbReference type="NCBI Taxonomy" id="2081491"/>
    <lineage>
        <taxon>Eukaryota</taxon>
        <taxon>Haptista</taxon>
        <taxon>Haptophyta</taxon>
        <taxon>Pavlovophyceae</taxon>
        <taxon>Pavlovales</taxon>
        <taxon>Pavlovaceae</taxon>
        <taxon>Diacronema</taxon>
    </lineage>
</organism>
<dbReference type="OrthoDB" id="7777654at2759"/>
<dbReference type="InterPro" id="IPR002937">
    <property type="entry name" value="Amino_oxidase"/>
</dbReference>
<evidence type="ECO:0000256" key="4">
    <source>
        <dbReference type="SAM" id="Phobius"/>
    </source>
</evidence>
<keyword evidence="4" id="KW-0812">Transmembrane</keyword>
<comment type="caution">
    <text evidence="6">The sequence shown here is derived from an EMBL/GenBank/DDBJ whole genome shotgun (WGS) entry which is preliminary data.</text>
</comment>
<name>A0A8J6CCR0_DIALT</name>
<evidence type="ECO:0000313" key="6">
    <source>
        <dbReference type="EMBL" id="KAG8465065.1"/>
    </source>
</evidence>
<dbReference type="SUPFAM" id="SSF51905">
    <property type="entry name" value="FAD/NAD(P)-binding domain"/>
    <property type="match status" value="1"/>
</dbReference>
<dbReference type="EMBL" id="JAGTXO010000011">
    <property type="protein sequence ID" value="KAG8465065.1"/>
    <property type="molecule type" value="Genomic_DNA"/>
</dbReference>
<evidence type="ECO:0000256" key="1">
    <source>
        <dbReference type="ARBA" id="ARBA00005995"/>
    </source>
</evidence>
<reference evidence="6" key="1">
    <citation type="submission" date="2021-05" db="EMBL/GenBank/DDBJ databases">
        <title>The genome of the haptophyte Pavlova lutheri (Diacronema luteri, Pavlovales) - a model for lipid biosynthesis in eukaryotic algae.</title>
        <authorList>
            <person name="Hulatt C.J."/>
            <person name="Posewitz M.C."/>
        </authorList>
    </citation>
    <scope>NUCLEOTIDE SEQUENCE</scope>
    <source>
        <strain evidence="6">NIVA-4/92</strain>
    </source>
</reference>
<dbReference type="AlphaFoldDB" id="A0A8J6CCR0"/>
<dbReference type="PANTHER" id="PTHR10742:SF386">
    <property type="entry name" value="LYSINE-SPECIFIC HISTONE DEMETHYLASE 1A"/>
    <property type="match status" value="1"/>
</dbReference>
<dbReference type="SUPFAM" id="SSF54373">
    <property type="entry name" value="FAD-linked reductases, C-terminal domain"/>
    <property type="match status" value="1"/>
</dbReference>
<dbReference type="Proteomes" id="UP000751190">
    <property type="component" value="Unassembled WGS sequence"/>
</dbReference>
<proteinExistence type="inferred from homology"/>
<dbReference type="Gene3D" id="3.50.50.60">
    <property type="entry name" value="FAD/NAD(P)-binding domain"/>
    <property type="match status" value="1"/>
</dbReference>
<feature type="domain" description="Amine oxidase" evidence="5">
    <location>
        <begin position="71"/>
        <end position="544"/>
    </location>
</feature>
<protein>
    <recommendedName>
        <fullName evidence="5">Amine oxidase domain-containing protein</fullName>
    </recommendedName>
</protein>
<sequence length="597" mass="63712">MGDGGEPTDESGLLPAPSRARARAQRASPRTLGLALGLCACALGACALGAAARALFAPARRPTVLVVGAGIAGLAAARELERLGWDVTVLEARDRIGGRVHSEWRRAPDGRPWVFEHGASWLHGAGTNPAWQLVREHGLLSTQWLPRTFHVRSALSATPLELAPSAAAPDEPVGEAMRDAFVAHAQRRARFVELLDAAAEDVEGAPPPVAPPRARAPPVDVPLAALLEQFASERQLTPRELELFALFVGAYGALDEGEDLARVGLGAWVWRSWGDDRELMAGAQGMAAIPAFLARALRRGVASVVLRARVSRIEYGRAGVRAVTDDGRAWHGAACVLTLPLGVLQHGDVAFAPPLPAWKVRAIGEYAMGALDKAALLWNASWWPTKADAFWRAPEPRRRAATAAAPRRALVEWYSLAGLHAGRSASDGPHPAVLLATPVGAWARELGALSDARVLALLLADLRATFPTTRVPPPADFVRTRWVSDPFARGGYSHAPVGADLLTPSLLAEPVGNVLFWAGEATSALRRGFVDGALLSGGDAARALHARAARDRRGAPRAPAYARDRGGARRPAGDSAMRAYWQWQLDEHLHTYDDDEA</sequence>
<dbReference type="Pfam" id="PF01593">
    <property type="entry name" value="Amino_oxidase"/>
    <property type="match status" value="1"/>
</dbReference>
<keyword evidence="4" id="KW-1133">Transmembrane helix</keyword>
<keyword evidence="7" id="KW-1185">Reference proteome</keyword>
<feature type="region of interest" description="Disordered" evidence="3">
    <location>
        <begin position="547"/>
        <end position="573"/>
    </location>
</feature>
<dbReference type="InterPro" id="IPR050281">
    <property type="entry name" value="Flavin_monoamine_oxidase"/>
</dbReference>
<evidence type="ECO:0000259" key="5">
    <source>
        <dbReference type="Pfam" id="PF01593"/>
    </source>
</evidence>
<comment type="similarity">
    <text evidence="1">Belongs to the flavin monoamine oxidase family.</text>
</comment>
<dbReference type="GO" id="GO:0006598">
    <property type="term" value="P:polyamine catabolic process"/>
    <property type="evidence" value="ECO:0007669"/>
    <property type="project" value="TreeGrafter"/>
</dbReference>
<dbReference type="GO" id="GO:0046592">
    <property type="term" value="F:polyamine oxidase activity"/>
    <property type="evidence" value="ECO:0007669"/>
    <property type="project" value="TreeGrafter"/>
</dbReference>
<accession>A0A8J6CCR0</accession>
<evidence type="ECO:0000256" key="3">
    <source>
        <dbReference type="SAM" id="MobiDB-lite"/>
    </source>
</evidence>
<gene>
    <name evidence="6" type="ORF">KFE25_012428</name>
</gene>
<dbReference type="InterPro" id="IPR036188">
    <property type="entry name" value="FAD/NAD-bd_sf"/>
</dbReference>
<keyword evidence="2" id="KW-0560">Oxidoreductase</keyword>
<feature type="transmembrane region" description="Helical" evidence="4">
    <location>
        <begin position="31"/>
        <end position="56"/>
    </location>
</feature>
<keyword evidence="4" id="KW-0472">Membrane</keyword>
<dbReference type="PANTHER" id="PTHR10742">
    <property type="entry name" value="FLAVIN MONOAMINE OXIDASE"/>
    <property type="match status" value="1"/>
</dbReference>
<evidence type="ECO:0000256" key="2">
    <source>
        <dbReference type="ARBA" id="ARBA00023002"/>
    </source>
</evidence>